<dbReference type="NCBIfam" id="TIGR02325">
    <property type="entry name" value="C_P_lyase_phnF"/>
    <property type="match status" value="1"/>
</dbReference>
<proteinExistence type="predicted"/>
<keyword evidence="2" id="KW-0238">DNA-binding</keyword>
<dbReference type="Gene3D" id="3.40.1410.10">
    <property type="entry name" value="Chorismate lyase-like"/>
    <property type="match status" value="1"/>
</dbReference>
<reference evidence="5 6" key="1">
    <citation type="submission" date="2005-09" db="EMBL/GenBank/DDBJ databases">
        <authorList>
            <person name="Woods D.E."/>
            <person name="Nierman W.C."/>
        </authorList>
    </citation>
    <scope>NUCLEOTIDE SEQUENCE [LARGE SCALE GENOMIC DNA]</scope>
    <source>
        <strain evidence="5 6">1710b</strain>
    </source>
</reference>
<protein>
    <submittedName>
        <fullName evidence="5">Phosphonates metabolism transcriptional regulator PhnF</fullName>
    </submittedName>
</protein>
<dbReference type="SMART" id="SM00345">
    <property type="entry name" value="HTH_GNTR"/>
    <property type="match status" value="1"/>
</dbReference>
<sequence length="272" mass="29765">MRGISIETQRNDNAMTSVDHLLQDSPLERGSGVSVWRQIEQILAAEIAANGFGEDGRLPSEGELAKRFDVNRHTVRRAMLGLAASGLVSVEQGRGTFVQSGAIDYTIGRRTRFTENLNRHNHAAVGKMLSAARVKADPATAKALGLRAGAYVYRIESIHEADGVPLTYARSAYPAARFAELPAALERTERVTDALAEYGVADYLRKWSRIGSVLPEAAIARRLGINKQQPVLWVENVDVDVDGTPIKYGTTYFAADRVQLLIENDNVPGHAR</sequence>
<dbReference type="SUPFAM" id="SSF46785">
    <property type="entry name" value="Winged helix' DNA-binding domain"/>
    <property type="match status" value="1"/>
</dbReference>
<dbReference type="PRINTS" id="PR00035">
    <property type="entry name" value="HTHGNTR"/>
</dbReference>
<dbReference type="InterPro" id="IPR000524">
    <property type="entry name" value="Tscrpt_reg_HTH_GntR"/>
</dbReference>
<dbReference type="PANTHER" id="PTHR44846:SF1">
    <property type="entry name" value="MANNOSYL-D-GLYCERATE TRANSPORT_METABOLISM SYSTEM REPRESSOR MNGR-RELATED"/>
    <property type="match status" value="1"/>
</dbReference>
<dbReference type="Pfam" id="PF07702">
    <property type="entry name" value="UTRA"/>
    <property type="match status" value="1"/>
</dbReference>
<dbReference type="CDD" id="cd07377">
    <property type="entry name" value="WHTH_GntR"/>
    <property type="match status" value="1"/>
</dbReference>
<dbReference type="GO" id="GO:0003700">
    <property type="term" value="F:DNA-binding transcription factor activity"/>
    <property type="evidence" value="ECO:0007669"/>
    <property type="project" value="InterPro"/>
</dbReference>
<dbReference type="Proteomes" id="UP000002700">
    <property type="component" value="Chromosome I"/>
</dbReference>
<dbReference type="AlphaFoldDB" id="Q3JNX5"/>
<dbReference type="Gene3D" id="1.10.10.10">
    <property type="entry name" value="Winged helix-like DNA-binding domain superfamily/Winged helix DNA-binding domain"/>
    <property type="match status" value="1"/>
</dbReference>
<dbReference type="PROSITE" id="PS50949">
    <property type="entry name" value="HTH_GNTR"/>
    <property type="match status" value="1"/>
</dbReference>
<dbReference type="PANTHER" id="PTHR44846">
    <property type="entry name" value="MANNOSYL-D-GLYCERATE TRANSPORT/METABOLISM SYSTEM REPRESSOR MNGR-RELATED"/>
    <property type="match status" value="1"/>
</dbReference>
<dbReference type="InterPro" id="IPR011663">
    <property type="entry name" value="UTRA"/>
</dbReference>
<dbReference type="SMART" id="SM00866">
    <property type="entry name" value="UTRA"/>
    <property type="match status" value="1"/>
</dbReference>
<dbReference type="InterPro" id="IPR036388">
    <property type="entry name" value="WH-like_DNA-bd_sf"/>
</dbReference>
<dbReference type="Pfam" id="PF00392">
    <property type="entry name" value="GntR"/>
    <property type="match status" value="1"/>
</dbReference>
<gene>
    <name evidence="5" type="primary">phnF</name>
    <name evidence="5" type="ordered locus">BURPS1710b_3357</name>
</gene>
<dbReference type="EMBL" id="CP000124">
    <property type="protein sequence ID" value="ABA50275.1"/>
    <property type="molecule type" value="Genomic_DNA"/>
</dbReference>
<dbReference type="SUPFAM" id="SSF64288">
    <property type="entry name" value="Chorismate lyase-like"/>
    <property type="match status" value="1"/>
</dbReference>
<dbReference type="HOGENOM" id="CLU_063236_2_2_4"/>
<feature type="domain" description="HTH gntR-type" evidence="4">
    <location>
        <begin position="33"/>
        <end position="101"/>
    </location>
</feature>
<keyword evidence="1" id="KW-0805">Transcription regulation</keyword>
<dbReference type="InterPro" id="IPR028978">
    <property type="entry name" value="Chorismate_lyase_/UTRA_dom_sf"/>
</dbReference>
<dbReference type="KEGG" id="bpm:BURPS1710b_3357"/>
<accession>Q3JNX5</accession>
<dbReference type="InterPro" id="IPR036390">
    <property type="entry name" value="WH_DNA-bd_sf"/>
</dbReference>
<dbReference type="GO" id="GO:0003677">
    <property type="term" value="F:DNA binding"/>
    <property type="evidence" value="ECO:0007669"/>
    <property type="project" value="UniProtKB-KW"/>
</dbReference>
<evidence type="ECO:0000313" key="6">
    <source>
        <dbReference type="Proteomes" id="UP000002700"/>
    </source>
</evidence>
<keyword evidence="3" id="KW-0804">Transcription</keyword>
<evidence type="ECO:0000256" key="3">
    <source>
        <dbReference type="ARBA" id="ARBA00023163"/>
    </source>
</evidence>
<evidence type="ECO:0000259" key="4">
    <source>
        <dbReference type="PROSITE" id="PS50949"/>
    </source>
</evidence>
<evidence type="ECO:0000256" key="1">
    <source>
        <dbReference type="ARBA" id="ARBA00023015"/>
    </source>
</evidence>
<evidence type="ECO:0000313" key="5">
    <source>
        <dbReference type="EMBL" id="ABA50275.1"/>
    </source>
</evidence>
<name>Q3JNX5_BURP1</name>
<dbReference type="GO" id="GO:0045892">
    <property type="term" value="P:negative regulation of DNA-templated transcription"/>
    <property type="evidence" value="ECO:0007669"/>
    <property type="project" value="TreeGrafter"/>
</dbReference>
<dbReference type="InterPro" id="IPR050679">
    <property type="entry name" value="Bact_HTH_transcr_reg"/>
</dbReference>
<dbReference type="InterPro" id="IPR012702">
    <property type="entry name" value="CP_lyase_PhnF"/>
</dbReference>
<evidence type="ECO:0000256" key="2">
    <source>
        <dbReference type="ARBA" id="ARBA00023125"/>
    </source>
</evidence>
<organism evidence="5 6">
    <name type="scientific">Burkholderia pseudomallei (strain 1710b)</name>
    <dbReference type="NCBI Taxonomy" id="320372"/>
    <lineage>
        <taxon>Bacteria</taxon>
        <taxon>Pseudomonadati</taxon>
        <taxon>Pseudomonadota</taxon>
        <taxon>Betaproteobacteria</taxon>
        <taxon>Burkholderiales</taxon>
        <taxon>Burkholderiaceae</taxon>
        <taxon>Burkholderia</taxon>
        <taxon>pseudomallei group</taxon>
    </lineage>
</organism>
<dbReference type="EnsemblBacteria" id="ABA50275">
    <property type="protein sequence ID" value="ABA50275"/>
    <property type="gene ID" value="BURPS1710b_3357"/>
</dbReference>